<dbReference type="AlphaFoldDB" id="E6WRR1"/>
<protein>
    <submittedName>
        <fullName evidence="6">Glutathione-dependent formaldehyde-activating GFA</fullName>
    </submittedName>
</protein>
<evidence type="ECO:0000256" key="1">
    <source>
        <dbReference type="ARBA" id="ARBA00005495"/>
    </source>
</evidence>
<comment type="similarity">
    <text evidence="1">Belongs to the Gfa family.</text>
</comment>
<dbReference type="InterPro" id="IPR011057">
    <property type="entry name" value="Mss4-like_sf"/>
</dbReference>
<dbReference type="PROSITE" id="PS51891">
    <property type="entry name" value="CENP_V_GFA"/>
    <property type="match status" value="1"/>
</dbReference>
<dbReference type="InterPro" id="IPR052355">
    <property type="entry name" value="CENP-V-like"/>
</dbReference>
<dbReference type="PANTHER" id="PTHR28620">
    <property type="entry name" value="CENTROMERE PROTEIN V"/>
    <property type="match status" value="1"/>
</dbReference>
<organism evidence="6 7">
    <name type="scientific">Pseudoxanthomonas suwonensis (strain 11-1)</name>
    <dbReference type="NCBI Taxonomy" id="743721"/>
    <lineage>
        <taxon>Bacteria</taxon>
        <taxon>Pseudomonadati</taxon>
        <taxon>Pseudomonadota</taxon>
        <taxon>Gammaproteobacteria</taxon>
        <taxon>Lysobacterales</taxon>
        <taxon>Lysobacteraceae</taxon>
        <taxon>Pseudoxanthomonas</taxon>
    </lineage>
</organism>
<sequence>MENLYSGSCHCGAVRYRARLDLAAGTCCCNCRCCAKIRSWGALASDFELLQGGEVLGDYVKVRDDASIHHHFCTRCGVTVYGHGYVPEVGRAFVAVQLSTLGGASIKEPVSGAVRHSEGRNDNPREPRLTPRRRRSRSASAGGVGEKVGTAA</sequence>
<dbReference type="EMBL" id="CP002446">
    <property type="protein sequence ID" value="ADV26860.1"/>
    <property type="molecule type" value="Genomic_DNA"/>
</dbReference>
<evidence type="ECO:0000256" key="4">
    <source>
        <dbReference type="SAM" id="MobiDB-lite"/>
    </source>
</evidence>
<dbReference type="Gene3D" id="2.170.150.70">
    <property type="match status" value="1"/>
</dbReference>
<dbReference type="Proteomes" id="UP000008632">
    <property type="component" value="Chromosome"/>
</dbReference>
<evidence type="ECO:0000259" key="5">
    <source>
        <dbReference type="PROSITE" id="PS51891"/>
    </source>
</evidence>
<reference evidence="6 7" key="1">
    <citation type="submission" date="2011-01" db="EMBL/GenBank/DDBJ databases">
        <title>Complete sequence of Pseudoxanthomonas suwonensis 11-1.</title>
        <authorList>
            <consortium name="US DOE Joint Genome Institute"/>
            <person name="Lucas S."/>
            <person name="Copeland A."/>
            <person name="Lapidus A."/>
            <person name="Cheng J.-F."/>
            <person name="Goodwin L."/>
            <person name="Pitluck S."/>
            <person name="Teshima H."/>
            <person name="Detter J.C."/>
            <person name="Han C."/>
            <person name="Tapia R."/>
            <person name="Land M."/>
            <person name="Hauser L."/>
            <person name="Kyrpides N."/>
            <person name="Ivanova N."/>
            <person name="Ovchinnikova G."/>
            <person name="Siebers A.K."/>
            <person name="Allgaier M."/>
            <person name="Thelen M.P."/>
            <person name="Hugenholtz P."/>
            <person name="Gladden J."/>
            <person name="Woyke T."/>
        </authorList>
    </citation>
    <scope>NUCLEOTIDE SEQUENCE [LARGE SCALE GENOMIC DNA]</scope>
    <source>
        <strain evidence="7">11-1</strain>
    </source>
</reference>
<feature type="region of interest" description="Disordered" evidence="4">
    <location>
        <begin position="110"/>
        <end position="152"/>
    </location>
</feature>
<dbReference type="InterPro" id="IPR006913">
    <property type="entry name" value="CENP-V/GFA"/>
</dbReference>
<keyword evidence="3" id="KW-0862">Zinc</keyword>
<gene>
    <name evidence="6" type="ordered locus">Psesu_1010</name>
</gene>
<keyword evidence="7" id="KW-1185">Reference proteome</keyword>
<feature type="compositionally biased region" description="Basic and acidic residues" evidence="4">
    <location>
        <begin position="115"/>
        <end position="129"/>
    </location>
</feature>
<dbReference type="KEGG" id="psu:Psesu_1010"/>
<dbReference type="Pfam" id="PF04828">
    <property type="entry name" value="GFA"/>
    <property type="match status" value="1"/>
</dbReference>
<evidence type="ECO:0000256" key="3">
    <source>
        <dbReference type="ARBA" id="ARBA00022833"/>
    </source>
</evidence>
<keyword evidence="2" id="KW-0479">Metal-binding</keyword>
<accession>E6WRR1</accession>
<proteinExistence type="inferred from homology"/>
<evidence type="ECO:0000256" key="2">
    <source>
        <dbReference type="ARBA" id="ARBA00022723"/>
    </source>
</evidence>
<dbReference type="HOGENOM" id="CLU_055491_7_2_6"/>
<feature type="domain" description="CENP-V/GFA" evidence="5">
    <location>
        <begin position="5"/>
        <end position="111"/>
    </location>
</feature>
<dbReference type="SUPFAM" id="SSF51316">
    <property type="entry name" value="Mss4-like"/>
    <property type="match status" value="1"/>
</dbReference>
<dbReference type="GO" id="GO:0016846">
    <property type="term" value="F:carbon-sulfur lyase activity"/>
    <property type="evidence" value="ECO:0007669"/>
    <property type="project" value="InterPro"/>
</dbReference>
<dbReference type="GO" id="GO:0046872">
    <property type="term" value="F:metal ion binding"/>
    <property type="evidence" value="ECO:0007669"/>
    <property type="project" value="UniProtKB-KW"/>
</dbReference>
<dbReference type="eggNOG" id="COG3791">
    <property type="taxonomic scope" value="Bacteria"/>
</dbReference>
<evidence type="ECO:0000313" key="7">
    <source>
        <dbReference type="Proteomes" id="UP000008632"/>
    </source>
</evidence>
<dbReference type="PANTHER" id="PTHR28620:SF1">
    <property type="entry name" value="CENP-V_GFA DOMAIN-CONTAINING PROTEIN"/>
    <property type="match status" value="1"/>
</dbReference>
<name>E6WRR1_PSEUU</name>
<evidence type="ECO:0000313" key="6">
    <source>
        <dbReference type="EMBL" id="ADV26860.1"/>
    </source>
</evidence>
<dbReference type="RefSeq" id="WP_013534690.1">
    <property type="nucleotide sequence ID" value="NC_014924.1"/>
</dbReference>
<dbReference type="STRING" id="743721.Psesu_1010"/>